<dbReference type="InterPro" id="IPR007138">
    <property type="entry name" value="ABM_dom"/>
</dbReference>
<dbReference type="SUPFAM" id="SSF54909">
    <property type="entry name" value="Dimeric alpha+beta barrel"/>
    <property type="match status" value="1"/>
</dbReference>
<dbReference type="GO" id="GO:0004497">
    <property type="term" value="F:monooxygenase activity"/>
    <property type="evidence" value="ECO:0007669"/>
    <property type="project" value="UniProtKB-KW"/>
</dbReference>
<proteinExistence type="predicted"/>
<dbReference type="PANTHER" id="PTHR33336:SF3">
    <property type="entry name" value="ABM DOMAIN-CONTAINING PROTEIN"/>
    <property type="match status" value="1"/>
</dbReference>
<dbReference type="AlphaFoldDB" id="A0A557P4Q5"/>
<dbReference type="Pfam" id="PF03992">
    <property type="entry name" value="ABM"/>
    <property type="match status" value="1"/>
</dbReference>
<sequence>MFCIFVKNEVKAGYREQYLSAMKENAKASVLNEEGCYVFDVLEDQTNDHHFYIYEVYRDEQALNEHKETEHYAHSRKYVADIVEHVSVIRCDVIERNSK</sequence>
<keyword evidence="2" id="KW-0503">Monooxygenase</keyword>
<evidence type="ECO:0000313" key="2">
    <source>
        <dbReference type="EMBL" id="TVO35651.1"/>
    </source>
</evidence>
<dbReference type="PROSITE" id="PS51725">
    <property type="entry name" value="ABM"/>
    <property type="match status" value="1"/>
</dbReference>
<protein>
    <submittedName>
        <fullName evidence="2">Antibiotic biosynthesis monooxygenase</fullName>
    </submittedName>
</protein>
<accession>A0A557P4Q5</accession>
<feature type="domain" description="ABM" evidence="1">
    <location>
        <begin position="2"/>
        <end position="93"/>
    </location>
</feature>
<evidence type="ECO:0000259" key="1">
    <source>
        <dbReference type="PROSITE" id="PS51725"/>
    </source>
</evidence>
<dbReference type="OrthoDB" id="9812754at2"/>
<organism evidence="2 3">
    <name type="scientific">Vibrio algivorus</name>
    <dbReference type="NCBI Taxonomy" id="1667024"/>
    <lineage>
        <taxon>Bacteria</taxon>
        <taxon>Pseudomonadati</taxon>
        <taxon>Pseudomonadota</taxon>
        <taxon>Gammaproteobacteria</taxon>
        <taxon>Vibrionales</taxon>
        <taxon>Vibrionaceae</taxon>
        <taxon>Vibrio</taxon>
    </lineage>
</organism>
<name>A0A557P4Q5_9VIBR</name>
<gene>
    <name evidence="2" type="ORF">FOF44_11210</name>
</gene>
<comment type="caution">
    <text evidence="2">The sequence shown here is derived from an EMBL/GenBank/DDBJ whole genome shotgun (WGS) entry which is preliminary data.</text>
</comment>
<dbReference type="PANTHER" id="PTHR33336">
    <property type="entry name" value="QUINOL MONOOXYGENASE YGIN-RELATED"/>
    <property type="match status" value="1"/>
</dbReference>
<dbReference type="InterPro" id="IPR050744">
    <property type="entry name" value="AI-2_Isomerase_LsrG"/>
</dbReference>
<reference evidence="2 3" key="1">
    <citation type="submission" date="2019-07" db="EMBL/GenBank/DDBJ databases">
        <title>The draft genome sequence of Vibrio algivorus M1486.</title>
        <authorList>
            <person name="Meng X."/>
        </authorList>
    </citation>
    <scope>NUCLEOTIDE SEQUENCE [LARGE SCALE GENOMIC DNA]</scope>
    <source>
        <strain evidence="2 3">M1486</strain>
    </source>
</reference>
<dbReference type="GO" id="GO:0005829">
    <property type="term" value="C:cytosol"/>
    <property type="evidence" value="ECO:0007669"/>
    <property type="project" value="TreeGrafter"/>
</dbReference>
<dbReference type="Proteomes" id="UP000319828">
    <property type="component" value="Unassembled WGS sequence"/>
</dbReference>
<evidence type="ECO:0000313" key="3">
    <source>
        <dbReference type="Proteomes" id="UP000319828"/>
    </source>
</evidence>
<dbReference type="EMBL" id="VMKJ01000023">
    <property type="protein sequence ID" value="TVO35651.1"/>
    <property type="molecule type" value="Genomic_DNA"/>
</dbReference>
<dbReference type="RefSeq" id="WP_144388429.1">
    <property type="nucleotide sequence ID" value="NZ_CANNCB010000011.1"/>
</dbReference>
<dbReference type="InterPro" id="IPR011008">
    <property type="entry name" value="Dimeric_a/b-barrel"/>
</dbReference>
<dbReference type="Gene3D" id="3.30.70.100">
    <property type="match status" value="1"/>
</dbReference>
<keyword evidence="2" id="KW-0560">Oxidoreductase</keyword>